<keyword evidence="3" id="KW-1185">Reference proteome</keyword>
<evidence type="ECO:0000313" key="3">
    <source>
        <dbReference type="Proteomes" id="UP001596175"/>
    </source>
</evidence>
<reference evidence="3" key="1">
    <citation type="journal article" date="2019" name="Int. J. Syst. Evol. Microbiol.">
        <title>The Global Catalogue of Microorganisms (GCM) 10K type strain sequencing project: providing services to taxonomists for standard genome sequencing and annotation.</title>
        <authorList>
            <consortium name="The Broad Institute Genomics Platform"/>
            <consortium name="The Broad Institute Genome Sequencing Center for Infectious Disease"/>
            <person name="Wu L."/>
            <person name="Ma J."/>
        </authorList>
    </citation>
    <scope>NUCLEOTIDE SEQUENCE [LARGE SCALE GENOMIC DNA]</scope>
    <source>
        <strain evidence="3">XZYJ18</strain>
    </source>
</reference>
<evidence type="ECO:0008006" key="4">
    <source>
        <dbReference type="Google" id="ProtNLM"/>
    </source>
</evidence>
<keyword evidence="1" id="KW-0472">Membrane</keyword>
<comment type="caution">
    <text evidence="2">The sequence shown here is derived from an EMBL/GenBank/DDBJ whole genome shotgun (WGS) entry which is preliminary data.</text>
</comment>
<name>A0ABV9ZFJ2_9PSEU</name>
<feature type="transmembrane region" description="Helical" evidence="1">
    <location>
        <begin position="50"/>
        <end position="68"/>
    </location>
</feature>
<organism evidence="2 3">
    <name type="scientific">Actinomycetospora rhizophila</name>
    <dbReference type="NCBI Taxonomy" id="1416876"/>
    <lineage>
        <taxon>Bacteria</taxon>
        <taxon>Bacillati</taxon>
        <taxon>Actinomycetota</taxon>
        <taxon>Actinomycetes</taxon>
        <taxon>Pseudonocardiales</taxon>
        <taxon>Pseudonocardiaceae</taxon>
        <taxon>Actinomycetospora</taxon>
    </lineage>
</organism>
<dbReference type="RefSeq" id="WP_378022095.1">
    <property type="nucleotide sequence ID" value="NZ_JBHSKG010000008.1"/>
</dbReference>
<evidence type="ECO:0000256" key="1">
    <source>
        <dbReference type="SAM" id="Phobius"/>
    </source>
</evidence>
<accession>A0ABV9ZFJ2</accession>
<protein>
    <recommendedName>
        <fullName evidence="4">DUF3040 family protein</fullName>
    </recommendedName>
</protein>
<sequence>MTTDPTRPEPARPLTEQEKAVLARMAAELRHDTGGAVDDPGPESRQPSRAAVRLVVQVLVVVVLAAVLMPSVWVGVVLAVIVLSGPAAATWWELRTRQR</sequence>
<keyword evidence="1" id="KW-1133">Transmembrane helix</keyword>
<gene>
    <name evidence="2" type="ORF">ACFPK1_16875</name>
</gene>
<keyword evidence="1" id="KW-0812">Transmembrane</keyword>
<evidence type="ECO:0000313" key="2">
    <source>
        <dbReference type="EMBL" id="MFC5139915.1"/>
    </source>
</evidence>
<feature type="transmembrane region" description="Helical" evidence="1">
    <location>
        <begin position="74"/>
        <end position="94"/>
    </location>
</feature>
<dbReference type="Proteomes" id="UP001596175">
    <property type="component" value="Unassembled WGS sequence"/>
</dbReference>
<proteinExistence type="predicted"/>
<dbReference type="EMBL" id="JBHSKG010000008">
    <property type="protein sequence ID" value="MFC5139915.1"/>
    <property type="molecule type" value="Genomic_DNA"/>
</dbReference>